<protein>
    <recommendedName>
        <fullName evidence="1">Cryptic POLO box 1 (CPB1) domain-containing protein</fullName>
    </recommendedName>
</protein>
<gene>
    <name evidence="2" type="ORF">KUTeg_024347</name>
</gene>
<comment type="caution">
    <text evidence="2">The sequence shown here is derived from an EMBL/GenBank/DDBJ whole genome shotgun (WGS) entry which is preliminary data.</text>
</comment>
<evidence type="ECO:0000259" key="1">
    <source>
        <dbReference type="PROSITE" id="PS51984"/>
    </source>
</evidence>
<feature type="domain" description="Cryptic POLO box 1 (CPB1)" evidence="1">
    <location>
        <begin position="71"/>
        <end position="177"/>
    </location>
</feature>
<dbReference type="InterPro" id="IPR046437">
    <property type="entry name" value="Ser_Thr-PK_POLO_box_1_sf"/>
</dbReference>
<evidence type="ECO:0000313" key="2">
    <source>
        <dbReference type="EMBL" id="KAJ8297816.1"/>
    </source>
</evidence>
<dbReference type="Proteomes" id="UP001217089">
    <property type="component" value="Unassembled WGS sequence"/>
</dbReference>
<reference evidence="2 3" key="1">
    <citation type="submission" date="2022-12" db="EMBL/GenBank/DDBJ databases">
        <title>Chromosome-level genome of Tegillarca granosa.</title>
        <authorList>
            <person name="Kim J."/>
        </authorList>
    </citation>
    <scope>NUCLEOTIDE SEQUENCE [LARGE SCALE GENOMIC DNA]</scope>
    <source>
        <strain evidence="2">Teg-2019</strain>
        <tissue evidence="2">Adductor muscle</tissue>
    </source>
</reference>
<evidence type="ECO:0000313" key="3">
    <source>
        <dbReference type="Proteomes" id="UP001217089"/>
    </source>
</evidence>
<dbReference type="PROSITE" id="PS51984">
    <property type="entry name" value="CPB1"/>
    <property type="match status" value="1"/>
</dbReference>
<dbReference type="Pfam" id="PF18190">
    <property type="entry name" value="Plk4_PB1"/>
    <property type="match status" value="1"/>
</dbReference>
<dbReference type="EMBL" id="JARBDR010000923">
    <property type="protein sequence ID" value="KAJ8297816.1"/>
    <property type="molecule type" value="Genomic_DNA"/>
</dbReference>
<sequence length="177" mass="19999">MQNFNTTADSGNGTMTTVTMSTASYMVDQSPTPCSPVKPTAVICNDADIIKESVEYTSEVIKSDTEIKTKCIRDEVSPLNATRLRPIKQQTRTAIIHILESGEVCLQFLKHRQSSAEIKVNEMFTISPDGETIKVYVFRQEVPVADDPSILQQAPTRVFKFDQLPVKYWRKYKYAAR</sequence>
<organism evidence="2 3">
    <name type="scientific">Tegillarca granosa</name>
    <name type="common">Malaysian cockle</name>
    <name type="synonym">Anadara granosa</name>
    <dbReference type="NCBI Taxonomy" id="220873"/>
    <lineage>
        <taxon>Eukaryota</taxon>
        <taxon>Metazoa</taxon>
        <taxon>Spiralia</taxon>
        <taxon>Lophotrochozoa</taxon>
        <taxon>Mollusca</taxon>
        <taxon>Bivalvia</taxon>
        <taxon>Autobranchia</taxon>
        <taxon>Pteriomorphia</taxon>
        <taxon>Arcoida</taxon>
        <taxon>Arcoidea</taxon>
        <taxon>Arcidae</taxon>
        <taxon>Tegillarca</taxon>
    </lineage>
</organism>
<keyword evidence="3" id="KW-1185">Reference proteome</keyword>
<proteinExistence type="predicted"/>
<name>A0ABQ9DX38_TEGGR</name>
<dbReference type="InterPro" id="IPR033699">
    <property type="entry name" value="POLO_box_Plk4_1"/>
</dbReference>
<accession>A0ABQ9DX38</accession>
<dbReference type="Gene3D" id="3.30.1120.120">
    <property type="match status" value="1"/>
</dbReference>